<proteinExistence type="inferred from homology"/>
<feature type="transmembrane region" description="Helical" evidence="7">
    <location>
        <begin position="159"/>
        <end position="178"/>
    </location>
</feature>
<keyword evidence="3" id="KW-1003">Cell membrane</keyword>
<feature type="transmembrane region" description="Helical" evidence="7">
    <location>
        <begin position="133"/>
        <end position="152"/>
    </location>
</feature>
<sequence>MWRELTAFPAALQRRRIESIDVLRCVSVLYIVAFWHLGNYISNASYQNAITTHLTVGALALFFLISGYMVSPAKKVSGLESGGTFRFLAERFIRIYPPYLVASIFFLILNLESIGVFIRSVFLISMFAKPAPMTLWFITALIICYCTVPVLAKFRRDTILYVFVCFSFMVSGYLYNFATGRLDVRLLIYFPSFAAGVFMAGRVLSTGAALPIAVGVGTLAALVLSTRSDFTELETDLRATPFALFFASLVFAVTVTRVRAVKFATLFRYVAYASFFMYLGHRIVFLVVKYIYFPEAPAMQIVYMLAAVVFLIFPLSFAAQCGYDNVVGVLNARRCRT</sequence>
<protein>
    <submittedName>
        <fullName evidence="9">Peptidoglycan/LPS O-acetylase OafA/YrhL</fullName>
    </submittedName>
</protein>
<evidence type="ECO:0000256" key="7">
    <source>
        <dbReference type="SAM" id="Phobius"/>
    </source>
</evidence>
<organism evidence="9 10">
    <name type="scientific">Ancylobacter polymorphus</name>
    <dbReference type="NCBI Taxonomy" id="223390"/>
    <lineage>
        <taxon>Bacteria</taxon>
        <taxon>Pseudomonadati</taxon>
        <taxon>Pseudomonadota</taxon>
        <taxon>Alphaproteobacteria</taxon>
        <taxon>Hyphomicrobiales</taxon>
        <taxon>Xanthobacteraceae</taxon>
        <taxon>Ancylobacter</taxon>
    </lineage>
</organism>
<feature type="domain" description="Acyltransferase 3" evidence="8">
    <location>
        <begin position="18"/>
        <end position="312"/>
    </location>
</feature>
<dbReference type="RefSeq" id="WP_307023060.1">
    <property type="nucleotide sequence ID" value="NZ_JAUSUI010000012.1"/>
</dbReference>
<reference evidence="9 10" key="1">
    <citation type="submission" date="2023-07" db="EMBL/GenBank/DDBJ databases">
        <title>Genomic Encyclopedia of Type Strains, Phase IV (KMG-IV): sequencing the most valuable type-strain genomes for metagenomic binning, comparative biology and taxonomic classification.</title>
        <authorList>
            <person name="Goeker M."/>
        </authorList>
    </citation>
    <scope>NUCLEOTIDE SEQUENCE [LARGE SCALE GENOMIC DNA]</scope>
    <source>
        <strain evidence="9 10">DSM 2457</strain>
    </source>
</reference>
<comment type="caution">
    <text evidence="9">The sequence shown here is derived from an EMBL/GenBank/DDBJ whole genome shotgun (WGS) entry which is preliminary data.</text>
</comment>
<dbReference type="PANTHER" id="PTHR40074">
    <property type="entry name" value="O-ACETYLTRANSFERASE WECH"/>
    <property type="match status" value="1"/>
</dbReference>
<dbReference type="PANTHER" id="PTHR40074:SF2">
    <property type="entry name" value="O-ACETYLTRANSFERASE WECH"/>
    <property type="match status" value="1"/>
</dbReference>
<evidence type="ECO:0000256" key="5">
    <source>
        <dbReference type="ARBA" id="ARBA00022989"/>
    </source>
</evidence>
<feature type="transmembrane region" description="Helical" evidence="7">
    <location>
        <begin position="99"/>
        <end position="127"/>
    </location>
</feature>
<evidence type="ECO:0000256" key="1">
    <source>
        <dbReference type="ARBA" id="ARBA00004651"/>
    </source>
</evidence>
<feature type="transmembrane region" description="Helical" evidence="7">
    <location>
        <begin position="270"/>
        <end position="292"/>
    </location>
</feature>
<feature type="transmembrane region" description="Helical" evidence="7">
    <location>
        <begin position="239"/>
        <end position="258"/>
    </location>
</feature>
<feature type="transmembrane region" description="Helical" evidence="7">
    <location>
        <begin position="50"/>
        <end position="70"/>
    </location>
</feature>
<comment type="subcellular location">
    <subcellularLocation>
        <location evidence="1">Cell membrane</location>
        <topology evidence="1">Multi-pass membrane protein</topology>
    </subcellularLocation>
</comment>
<keyword evidence="6 7" id="KW-0472">Membrane</keyword>
<evidence type="ECO:0000313" key="9">
    <source>
        <dbReference type="EMBL" id="MDQ0305216.1"/>
    </source>
</evidence>
<gene>
    <name evidence="9" type="ORF">J2S75_004267</name>
</gene>
<name>A0ABU0BIU3_9HYPH</name>
<evidence type="ECO:0000259" key="8">
    <source>
        <dbReference type="Pfam" id="PF01757"/>
    </source>
</evidence>
<keyword evidence="5 7" id="KW-1133">Transmembrane helix</keyword>
<feature type="transmembrane region" description="Helical" evidence="7">
    <location>
        <begin position="208"/>
        <end position="227"/>
    </location>
</feature>
<dbReference type="Pfam" id="PF01757">
    <property type="entry name" value="Acyl_transf_3"/>
    <property type="match status" value="1"/>
</dbReference>
<evidence type="ECO:0000256" key="2">
    <source>
        <dbReference type="ARBA" id="ARBA00007400"/>
    </source>
</evidence>
<evidence type="ECO:0000256" key="4">
    <source>
        <dbReference type="ARBA" id="ARBA00022692"/>
    </source>
</evidence>
<evidence type="ECO:0000313" key="10">
    <source>
        <dbReference type="Proteomes" id="UP001224682"/>
    </source>
</evidence>
<dbReference type="Proteomes" id="UP001224682">
    <property type="component" value="Unassembled WGS sequence"/>
</dbReference>
<dbReference type="EMBL" id="JAUSUI010000012">
    <property type="protein sequence ID" value="MDQ0305216.1"/>
    <property type="molecule type" value="Genomic_DNA"/>
</dbReference>
<accession>A0ABU0BIU3</accession>
<dbReference type="InterPro" id="IPR002656">
    <property type="entry name" value="Acyl_transf_3_dom"/>
</dbReference>
<comment type="similarity">
    <text evidence="2">Belongs to the acyltransferase 3 family.</text>
</comment>
<keyword evidence="10" id="KW-1185">Reference proteome</keyword>
<feature type="transmembrane region" description="Helical" evidence="7">
    <location>
        <begin position="298"/>
        <end position="318"/>
    </location>
</feature>
<evidence type="ECO:0000256" key="6">
    <source>
        <dbReference type="ARBA" id="ARBA00023136"/>
    </source>
</evidence>
<keyword evidence="4 7" id="KW-0812">Transmembrane</keyword>
<evidence type="ECO:0000256" key="3">
    <source>
        <dbReference type="ARBA" id="ARBA00022475"/>
    </source>
</evidence>
<feature type="transmembrane region" description="Helical" evidence="7">
    <location>
        <begin position="21"/>
        <end position="38"/>
    </location>
</feature>